<protein>
    <submittedName>
        <fullName evidence="1">Uncharacterized protein</fullName>
    </submittedName>
</protein>
<name>A0ABU5II42_9BURK</name>
<organism evidence="1 2">
    <name type="scientific">Azohydromonas lata</name>
    <dbReference type="NCBI Taxonomy" id="45677"/>
    <lineage>
        <taxon>Bacteria</taxon>
        <taxon>Pseudomonadati</taxon>
        <taxon>Pseudomonadota</taxon>
        <taxon>Betaproteobacteria</taxon>
        <taxon>Burkholderiales</taxon>
        <taxon>Sphaerotilaceae</taxon>
        <taxon>Azohydromonas</taxon>
    </lineage>
</organism>
<evidence type="ECO:0000313" key="2">
    <source>
        <dbReference type="Proteomes" id="UP001293718"/>
    </source>
</evidence>
<gene>
    <name evidence="1" type="ORF">SM757_13595</name>
</gene>
<dbReference type="Proteomes" id="UP001293718">
    <property type="component" value="Unassembled WGS sequence"/>
</dbReference>
<dbReference type="EMBL" id="JAXOJX010000020">
    <property type="protein sequence ID" value="MDZ5457608.1"/>
    <property type="molecule type" value="Genomic_DNA"/>
</dbReference>
<dbReference type="RefSeq" id="WP_322465884.1">
    <property type="nucleotide sequence ID" value="NZ_JAXOJX010000020.1"/>
</dbReference>
<accession>A0ABU5II42</accession>
<keyword evidence="2" id="KW-1185">Reference proteome</keyword>
<proteinExistence type="predicted"/>
<comment type="caution">
    <text evidence="1">The sequence shown here is derived from an EMBL/GenBank/DDBJ whole genome shotgun (WGS) entry which is preliminary data.</text>
</comment>
<reference evidence="1 2" key="1">
    <citation type="submission" date="2023-11" db="EMBL/GenBank/DDBJ databases">
        <title>Draft genome of Azohydromonas lata strain H1 (DSM1123), a polyhydroxyalkanoate producer.</title>
        <authorList>
            <person name="Traversa D."/>
            <person name="D'Addabbo P."/>
            <person name="Pazzani C."/>
            <person name="Manzari C."/>
            <person name="Chiara M."/>
            <person name="Scrascia M."/>
        </authorList>
    </citation>
    <scope>NUCLEOTIDE SEQUENCE [LARGE SCALE GENOMIC DNA]</scope>
    <source>
        <strain evidence="1 2">H1</strain>
    </source>
</reference>
<sequence length="99" mass="11399">MHALSTPALDRAVSPACLELWRRLEGLELRRPPADPEARAIRIGIEDERGLLMRVVETTRLVEAIRVFELLGELGWTPREGRSRGLDGRPLMRSYRLRR</sequence>
<evidence type="ECO:0000313" key="1">
    <source>
        <dbReference type="EMBL" id="MDZ5457608.1"/>
    </source>
</evidence>